<dbReference type="KEGG" id="tio:INP52_09495"/>
<accession>A0A7S7RUT2</accession>
<dbReference type="CDD" id="cd04301">
    <property type="entry name" value="NAT_SF"/>
    <property type="match status" value="1"/>
</dbReference>
<evidence type="ECO:0000313" key="2">
    <source>
        <dbReference type="EMBL" id="QOY60604.1"/>
    </source>
</evidence>
<dbReference type="InterPro" id="IPR016181">
    <property type="entry name" value="Acyl_CoA_acyltransferase"/>
</dbReference>
<evidence type="ECO:0000313" key="3">
    <source>
        <dbReference type="Proteomes" id="UP000593735"/>
    </source>
</evidence>
<dbReference type="Gene3D" id="3.40.630.30">
    <property type="match status" value="1"/>
</dbReference>
<reference evidence="2 3" key="1">
    <citation type="submission" date="2020-10" db="EMBL/GenBank/DDBJ databases">
        <title>Olsenella immobilis sp.nov., isolated from the mud in a fermentation cellar used for the production of Chinese strong-flavoured liquor.</title>
        <authorList>
            <person name="Lu L."/>
        </authorList>
    </citation>
    <scope>NUCLEOTIDE SEQUENCE [LARGE SCALE GENOMIC DNA]</scope>
    <source>
        <strain evidence="2 3">LZLJ-2</strain>
    </source>
</reference>
<dbReference type="SUPFAM" id="SSF55729">
    <property type="entry name" value="Acyl-CoA N-acyltransferases (Nat)"/>
    <property type="match status" value="1"/>
</dbReference>
<gene>
    <name evidence="2" type="ORF">INP52_09495</name>
</gene>
<feature type="domain" description="N-acetyltransferase" evidence="1">
    <location>
        <begin position="8"/>
        <end position="215"/>
    </location>
</feature>
<dbReference type="AlphaFoldDB" id="A0A7S7RUT2"/>
<keyword evidence="2" id="KW-0808">Transferase</keyword>
<name>A0A7S7RUT2_9ACTN</name>
<dbReference type="EMBL" id="CP063767">
    <property type="protein sequence ID" value="QOY60604.1"/>
    <property type="molecule type" value="Genomic_DNA"/>
</dbReference>
<dbReference type="PROSITE" id="PS51186">
    <property type="entry name" value="GNAT"/>
    <property type="match status" value="1"/>
</dbReference>
<protein>
    <submittedName>
        <fullName evidence="2">GNAT family N-acetyltransferase</fullName>
    </submittedName>
</protein>
<dbReference type="GO" id="GO:0016747">
    <property type="term" value="F:acyltransferase activity, transferring groups other than amino-acyl groups"/>
    <property type="evidence" value="ECO:0007669"/>
    <property type="project" value="InterPro"/>
</dbReference>
<sequence length="217" mass="23908">MSKMQGGVTYRPFETSDFDAVATLLNRLWCSELIPEAGELASRIELSGYLAQTTHSLVAELDDELVGAMLLAELDRVPRDATAWRRRHSRLVRLSHRNAHLAREVAKNSDVIDEESRLAEDFAASGAAEGAAVMKLLVVDPATHGRGIGGHLFGEARRYLREEGAEGFFLLTDDGCDVSFYDYKGLARTMTRPSQIESPAGGNGVDDFNLYVYADRL</sequence>
<evidence type="ECO:0000259" key="1">
    <source>
        <dbReference type="PROSITE" id="PS51186"/>
    </source>
</evidence>
<dbReference type="InterPro" id="IPR000182">
    <property type="entry name" value="GNAT_dom"/>
</dbReference>
<dbReference type="Proteomes" id="UP000593735">
    <property type="component" value="Chromosome"/>
</dbReference>
<keyword evidence="3" id="KW-1185">Reference proteome</keyword>
<proteinExistence type="predicted"/>
<organism evidence="2 3">
    <name type="scientific">Thermophilibacter immobilis</name>
    <dbReference type="NCBI Taxonomy" id="2779519"/>
    <lineage>
        <taxon>Bacteria</taxon>
        <taxon>Bacillati</taxon>
        <taxon>Actinomycetota</taxon>
        <taxon>Coriobacteriia</taxon>
        <taxon>Coriobacteriales</taxon>
        <taxon>Atopobiaceae</taxon>
        <taxon>Thermophilibacter</taxon>
    </lineage>
</organism>
<dbReference type="RefSeq" id="WP_194371222.1">
    <property type="nucleotide sequence ID" value="NZ_CP063767.1"/>
</dbReference>